<evidence type="ECO:0000313" key="5">
    <source>
        <dbReference type="Proteomes" id="UP000239590"/>
    </source>
</evidence>
<dbReference type="SUPFAM" id="SSF55874">
    <property type="entry name" value="ATPase domain of HSP90 chaperone/DNA topoisomerase II/histidine kinase"/>
    <property type="match status" value="1"/>
</dbReference>
<keyword evidence="2" id="KW-0472">Membrane</keyword>
<keyword evidence="4" id="KW-0808">Transferase</keyword>
<evidence type="ECO:0000256" key="2">
    <source>
        <dbReference type="SAM" id="Phobius"/>
    </source>
</evidence>
<dbReference type="InterPro" id="IPR010559">
    <property type="entry name" value="Sig_transdc_His_kin_internal"/>
</dbReference>
<comment type="caution">
    <text evidence="4">The sequence shown here is derived from an EMBL/GenBank/DDBJ whole genome shotgun (WGS) entry which is preliminary data.</text>
</comment>
<keyword evidence="1" id="KW-0175">Coiled coil</keyword>
<dbReference type="Pfam" id="PF06580">
    <property type="entry name" value="His_kinase"/>
    <property type="match status" value="1"/>
</dbReference>
<feature type="transmembrane region" description="Helical" evidence="2">
    <location>
        <begin position="46"/>
        <end position="68"/>
    </location>
</feature>
<feature type="transmembrane region" description="Helical" evidence="2">
    <location>
        <begin position="16"/>
        <end position="34"/>
    </location>
</feature>
<feature type="transmembrane region" description="Helical" evidence="2">
    <location>
        <begin position="80"/>
        <end position="103"/>
    </location>
</feature>
<accession>A0A2S7IF98</accession>
<dbReference type="Gene3D" id="3.30.565.10">
    <property type="entry name" value="Histidine kinase-like ATPase, C-terminal domain"/>
    <property type="match status" value="1"/>
</dbReference>
<dbReference type="AlphaFoldDB" id="A0A2S7IF98"/>
<dbReference type="PANTHER" id="PTHR34220">
    <property type="entry name" value="SENSOR HISTIDINE KINASE YPDA"/>
    <property type="match status" value="1"/>
</dbReference>
<evidence type="ECO:0000259" key="3">
    <source>
        <dbReference type="Pfam" id="PF06580"/>
    </source>
</evidence>
<name>A0A2S7IF98_9BACT</name>
<dbReference type="GO" id="GO:0016020">
    <property type="term" value="C:membrane"/>
    <property type="evidence" value="ECO:0007669"/>
    <property type="project" value="InterPro"/>
</dbReference>
<organism evidence="4 5">
    <name type="scientific">Siphonobacter curvatus</name>
    <dbReference type="NCBI Taxonomy" id="2094562"/>
    <lineage>
        <taxon>Bacteria</taxon>
        <taxon>Pseudomonadati</taxon>
        <taxon>Bacteroidota</taxon>
        <taxon>Cytophagia</taxon>
        <taxon>Cytophagales</taxon>
        <taxon>Cytophagaceae</taxon>
        <taxon>Siphonobacter</taxon>
    </lineage>
</organism>
<feature type="transmembrane region" description="Helical" evidence="2">
    <location>
        <begin position="128"/>
        <end position="148"/>
    </location>
</feature>
<sequence length="358" mass="41572">MSLLDKIIAYSSSHRLLSHIVFWLLVAVIFLNRYDIEEFEELDKILYRHCYYITVTMIASYFVAYLIIPQLLNPDRYYMIPLLFLAGSYLISVLSRIAVIYLVEPLIRTPPFKQESIGEIMTDIPKLVMHYFALSFSMAWIFAFAKLMKDQYIGQKRRLVLEKEKAQAELYALKAQLNPHFLFNTLNNIYSLSLINSPVTSQSIADLSGILDHVLYRCNQPFVPISGEINLIKNYLALEKLRYDERLRINFTHYIDQDARITPLILLSLVENAFKHGTSDDLENPVIDIALDLSDQIFRFKITNDFVAEPGQTYGDRIGLANIRKQLTLVYKDDHSLLVSAEHNHFDVTLQINLRNYC</sequence>
<dbReference type="Proteomes" id="UP000239590">
    <property type="component" value="Unassembled WGS sequence"/>
</dbReference>
<dbReference type="InterPro" id="IPR050640">
    <property type="entry name" value="Bact_2-comp_sensor_kinase"/>
</dbReference>
<keyword evidence="2" id="KW-1133">Transmembrane helix</keyword>
<feature type="coiled-coil region" evidence="1">
    <location>
        <begin position="149"/>
        <end position="176"/>
    </location>
</feature>
<evidence type="ECO:0000256" key="1">
    <source>
        <dbReference type="SAM" id="Coils"/>
    </source>
</evidence>
<evidence type="ECO:0000313" key="4">
    <source>
        <dbReference type="EMBL" id="PQA53784.1"/>
    </source>
</evidence>
<keyword evidence="5" id="KW-1185">Reference proteome</keyword>
<keyword evidence="2" id="KW-0812">Transmembrane</keyword>
<dbReference type="GO" id="GO:0000155">
    <property type="term" value="F:phosphorelay sensor kinase activity"/>
    <property type="evidence" value="ECO:0007669"/>
    <property type="project" value="InterPro"/>
</dbReference>
<gene>
    <name evidence="4" type="ORF">C5O19_24235</name>
</gene>
<dbReference type="InterPro" id="IPR036890">
    <property type="entry name" value="HATPase_C_sf"/>
</dbReference>
<feature type="domain" description="Signal transduction histidine kinase internal region" evidence="3">
    <location>
        <begin position="168"/>
        <end position="247"/>
    </location>
</feature>
<reference evidence="5" key="1">
    <citation type="submission" date="2018-02" db="EMBL/GenBank/DDBJ databases">
        <title>Genome sequencing of Solimonas sp. HR-BB.</title>
        <authorList>
            <person name="Lee Y."/>
            <person name="Jeon C.O."/>
        </authorList>
    </citation>
    <scope>NUCLEOTIDE SEQUENCE [LARGE SCALE GENOMIC DNA]</scope>
    <source>
        <strain evidence="5">HR-U</strain>
    </source>
</reference>
<keyword evidence="4" id="KW-0418">Kinase</keyword>
<dbReference type="EMBL" id="PTRA01000008">
    <property type="protein sequence ID" value="PQA53784.1"/>
    <property type="molecule type" value="Genomic_DNA"/>
</dbReference>
<dbReference type="OrthoDB" id="9792992at2"/>
<dbReference type="RefSeq" id="WP_104715944.1">
    <property type="nucleotide sequence ID" value="NZ_PTRA01000008.1"/>
</dbReference>
<protein>
    <submittedName>
        <fullName evidence="4">Histidine kinase</fullName>
    </submittedName>
</protein>
<proteinExistence type="predicted"/>
<dbReference type="PANTHER" id="PTHR34220:SF7">
    <property type="entry name" value="SENSOR HISTIDINE KINASE YPDA"/>
    <property type="match status" value="1"/>
</dbReference>